<dbReference type="InterPro" id="IPR056473">
    <property type="entry name" value="HEAT_Utp10/HEAT1"/>
</dbReference>
<protein>
    <recommendedName>
        <fullName evidence="1">Utp10/HEAT1 HEAT-repeats domain-containing protein</fullName>
    </recommendedName>
</protein>
<gene>
    <name evidence="2" type="ORF">Fot_11633</name>
</gene>
<comment type="caution">
    <text evidence="2">The sequence shown here is derived from an EMBL/GenBank/DDBJ whole genome shotgun (WGS) entry which is preliminary data.</text>
</comment>
<proteinExistence type="predicted"/>
<dbReference type="Pfam" id="PF23243">
    <property type="entry name" value="HEAT_HEATR1"/>
    <property type="match status" value="1"/>
</dbReference>
<accession>A0ABD1WMX2</accession>
<evidence type="ECO:0000313" key="2">
    <source>
        <dbReference type="EMBL" id="KAL2550103.1"/>
    </source>
</evidence>
<dbReference type="Gene3D" id="1.25.10.10">
    <property type="entry name" value="Leucine-rich Repeat Variant"/>
    <property type="match status" value="1"/>
</dbReference>
<name>A0ABD1WMX2_9LAMI</name>
<dbReference type="PANTHER" id="PTHR13457:SF1">
    <property type="entry name" value="HEAT REPEAT-CONTAINING PROTEIN 1"/>
    <property type="match status" value="1"/>
</dbReference>
<dbReference type="EMBL" id="JBFOLJ010000003">
    <property type="protein sequence ID" value="KAL2550103.1"/>
    <property type="molecule type" value="Genomic_DNA"/>
</dbReference>
<dbReference type="InterPro" id="IPR011989">
    <property type="entry name" value="ARM-like"/>
</dbReference>
<dbReference type="AlphaFoldDB" id="A0ABD1WMX2"/>
<dbReference type="SUPFAM" id="SSF48371">
    <property type="entry name" value="ARM repeat"/>
    <property type="match status" value="1"/>
</dbReference>
<keyword evidence="3" id="KW-1185">Reference proteome</keyword>
<dbReference type="InterPro" id="IPR040191">
    <property type="entry name" value="UTP10"/>
</dbReference>
<organism evidence="2 3">
    <name type="scientific">Forsythia ovata</name>
    <dbReference type="NCBI Taxonomy" id="205694"/>
    <lineage>
        <taxon>Eukaryota</taxon>
        <taxon>Viridiplantae</taxon>
        <taxon>Streptophyta</taxon>
        <taxon>Embryophyta</taxon>
        <taxon>Tracheophyta</taxon>
        <taxon>Spermatophyta</taxon>
        <taxon>Magnoliopsida</taxon>
        <taxon>eudicotyledons</taxon>
        <taxon>Gunneridae</taxon>
        <taxon>Pentapetalae</taxon>
        <taxon>asterids</taxon>
        <taxon>lamiids</taxon>
        <taxon>Lamiales</taxon>
        <taxon>Oleaceae</taxon>
        <taxon>Forsythieae</taxon>
        <taxon>Forsythia</taxon>
    </lineage>
</organism>
<reference evidence="3" key="1">
    <citation type="submission" date="2024-07" db="EMBL/GenBank/DDBJ databases">
        <title>Two chromosome-level genome assemblies of Korean endemic species Abeliophyllum distichum and Forsythia ovata (Oleaceae).</title>
        <authorList>
            <person name="Jang H."/>
        </authorList>
    </citation>
    <scope>NUCLEOTIDE SEQUENCE [LARGE SCALE GENOMIC DNA]</scope>
</reference>
<dbReference type="PANTHER" id="PTHR13457">
    <property type="entry name" value="BAP28"/>
    <property type="match status" value="1"/>
</dbReference>
<evidence type="ECO:0000313" key="3">
    <source>
        <dbReference type="Proteomes" id="UP001604277"/>
    </source>
</evidence>
<evidence type="ECO:0000259" key="1">
    <source>
        <dbReference type="Pfam" id="PF23243"/>
    </source>
</evidence>
<dbReference type="InterPro" id="IPR016024">
    <property type="entry name" value="ARM-type_fold"/>
</dbReference>
<dbReference type="Proteomes" id="UP001604277">
    <property type="component" value="Unassembled WGS sequence"/>
</dbReference>
<feature type="domain" description="Utp10/HEAT1 HEAT-repeats" evidence="1">
    <location>
        <begin position="40"/>
        <end position="198"/>
    </location>
</feature>
<sequence>MDIITVTGESTVTQWDSYSQNVFEDLISAVVPCWLSRAGKADKFLQVFVTILPKVVEQRRLPIIVHILRTLGEADSLGSLLFLLFHSLVSRKSLFSLSSNPSLDQLNSIINRQWEYEFALQLCQQYSCTIWLPSIVLLLQKTGTSNLSEEMVLEILVAVQFITEKLRDPEIAYKLDSGEDLNNIQATVGALMEQIVFHGLVPSAYFSVIIHLLGHEDRSVRKKALGVLCETVRDSSTINARLGKRGFVSSLRTSWLHLDETSLGSFNNLCLEILKLVDSPDDDSTTSLKLAAVSALEVLANKFPAHDSVFSMCLGSVSRRICSENSSVSSHCLRATGALINELGLKALPELPGIMGLCGKEIS</sequence>